<dbReference type="InterPro" id="IPR029045">
    <property type="entry name" value="ClpP/crotonase-like_dom_sf"/>
</dbReference>
<evidence type="ECO:0000313" key="5">
    <source>
        <dbReference type="Proteomes" id="UP000265882"/>
    </source>
</evidence>
<sequence length="267" mass="29667">MNDNSMLLSRDGYVATITINRPDQRNAMASYMWKWLADTMTELNGDNDVRCVVIRGAGEKAFASGADISEFEVWTSEEKSRRYGLLIETALQSIERHRNPVIAMIQGYALGAGCELAVACDLRILADVAKVGIPSAKLGVMLNYENYQRVVDLAGIATAREIFFIGRPLDAQRAREVGLANYVVPKQQLESFTYEIALKISENAPLSVRGSKKVLQTCLSHVMLDRARDSEVLAELDRISTTCFLSEDVQEGVTAFFGRRKAEFKGK</sequence>
<dbReference type="Gene3D" id="1.10.12.10">
    <property type="entry name" value="Lyase 2-enoyl-coa Hydratase, Chain A, domain 2"/>
    <property type="match status" value="1"/>
</dbReference>
<evidence type="ECO:0000256" key="2">
    <source>
        <dbReference type="ARBA" id="ARBA00023239"/>
    </source>
</evidence>
<protein>
    <recommendedName>
        <fullName evidence="6">Enoyl-CoA hydratase</fullName>
    </recommendedName>
</protein>
<dbReference type="InterPro" id="IPR001753">
    <property type="entry name" value="Enoyl-CoA_hydra/iso"/>
</dbReference>
<dbReference type="Pfam" id="PF00378">
    <property type="entry name" value="ECH_1"/>
    <property type="match status" value="1"/>
</dbReference>
<keyword evidence="2" id="KW-0456">Lyase</keyword>
<dbReference type="SUPFAM" id="SSF52096">
    <property type="entry name" value="ClpP/crotonase"/>
    <property type="match status" value="1"/>
</dbReference>
<dbReference type="Proteomes" id="UP000265882">
    <property type="component" value="Unassembled WGS sequence"/>
</dbReference>
<dbReference type="AlphaFoldDB" id="A0A3A4NZQ3"/>
<dbReference type="PROSITE" id="PS00166">
    <property type="entry name" value="ENOYL_COA_HYDRATASE"/>
    <property type="match status" value="1"/>
</dbReference>
<evidence type="ECO:0000256" key="1">
    <source>
        <dbReference type="ARBA" id="ARBA00005254"/>
    </source>
</evidence>
<evidence type="ECO:0000256" key="3">
    <source>
        <dbReference type="RuleBase" id="RU003707"/>
    </source>
</evidence>
<dbReference type="GO" id="GO:0016829">
    <property type="term" value="F:lyase activity"/>
    <property type="evidence" value="ECO:0007669"/>
    <property type="project" value="UniProtKB-KW"/>
</dbReference>
<dbReference type="EMBL" id="QZKU01000041">
    <property type="protein sequence ID" value="RJP24055.1"/>
    <property type="molecule type" value="Genomic_DNA"/>
</dbReference>
<proteinExistence type="inferred from homology"/>
<organism evidence="4 5">
    <name type="scientific">Abyssobacteria bacterium (strain SURF_5)</name>
    <dbReference type="NCBI Taxonomy" id="2093360"/>
    <lineage>
        <taxon>Bacteria</taxon>
        <taxon>Pseudomonadati</taxon>
        <taxon>Candidatus Hydrogenedentota</taxon>
        <taxon>Candidatus Abyssobacteria</taxon>
    </lineage>
</organism>
<accession>A0A3A4NZQ3</accession>
<reference evidence="4 5" key="1">
    <citation type="journal article" date="2017" name="ISME J.">
        <title>Energy and carbon metabolisms in a deep terrestrial subsurface fluid microbial community.</title>
        <authorList>
            <person name="Momper L."/>
            <person name="Jungbluth S.P."/>
            <person name="Lee M.D."/>
            <person name="Amend J.P."/>
        </authorList>
    </citation>
    <scope>NUCLEOTIDE SEQUENCE [LARGE SCALE GENOMIC DNA]</scope>
    <source>
        <strain evidence="4">SURF_5</strain>
    </source>
</reference>
<dbReference type="PANTHER" id="PTHR11941">
    <property type="entry name" value="ENOYL-COA HYDRATASE-RELATED"/>
    <property type="match status" value="1"/>
</dbReference>
<name>A0A3A4NZQ3_ABYX5</name>
<dbReference type="InterPro" id="IPR018376">
    <property type="entry name" value="Enoyl-CoA_hyd/isom_CS"/>
</dbReference>
<dbReference type="Gene3D" id="3.90.226.10">
    <property type="entry name" value="2-enoyl-CoA Hydratase, Chain A, domain 1"/>
    <property type="match status" value="1"/>
</dbReference>
<evidence type="ECO:0008006" key="6">
    <source>
        <dbReference type="Google" id="ProtNLM"/>
    </source>
</evidence>
<dbReference type="CDD" id="cd06558">
    <property type="entry name" value="crotonase-like"/>
    <property type="match status" value="1"/>
</dbReference>
<dbReference type="InterPro" id="IPR014748">
    <property type="entry name" value="Enoyl-CoA_hydra_C"/>
</dbReference>
<gene>
    <name evidence="4" type="ORF">C4520_05020</name>
</gene>
<dbReference type="PANTHER" id="PTHR11941:SF54">
    <property type="entry name" value="ENOYL-COA HYDRATASE, MITOCHONDRIAL"/>
    <property type="match status" value="1"/>
</dbReference>
<comment type="similarity">
    <text evidence="1 3">Belongs to the enoyl-CoA hydratase/isomerase family.</text>
</comment>
<comment type="caution">
    <text evidence="4">The sequence shown here is derived from an EMBL/GenBank/DDBJ whole genome shotgun (WGS) entry which is preliminary data.</text>
</comment>
<evidence type="ECO:0000313" key="4">
    <source>
        <dbReference type="EMBL" id="RJP24055.1"/>
    </source>
</evidence>
<dbReference type="GO" id="GO:0006635">
    <property type="term" value="P:fatty acid beta-oxidation"/>
    <property type="evidence" value="ECO:0007669"/>
    <property type="project" value="TreeGrafter"/>
</dbReference>